<feature type="compositionally biased region" description="Pro residues" evidence="1">
    <location>
        <begin position="301"/>
        <end position="310"/>
    </location>
</feature>
<keyword evidence="3" id="KW-1185">Reference proteome</keyword>
<evidence type="ECO:0000256" key="1">
    <source>
        <dbReference type="SAM" id="MobiDB-lite"/>
    </source>
</evidence>
<reference evidence="2 3" key="1">
    <citation type="submission" date="2019-07" db="EMBL/GenBank/DDBJ databases">
        <title>Genomics analysis of Aphanomyces spp. identifies a new class of oomycete effector associated with host adaptation.</title>
        <authorList>
            <person name="Gaulin E."/>
        </authorList>
    </citation>
    <scope>NUCLEOTIDE SEQUENCE [LARGE SCALE GENOMIC DNA]</scope>
    <source>
        <strain evidence="2 3">ATCC 201684</strain>
    </source>
</reference>
<dbReference type="Proteomes" id="UP000481153">
    <property type="component" value="Unassembled WGS sequence"/>
</dbReference>
<sequence length="341" mass="39508">MLSLNSYGLAKSSNQLTLPRIHSPIRASNASSVGKLAQERRGMHPWYRTTSGFEYGRHVDFQDLGLNLTPVKAHAKHMDFTSGFLDGPYTDSSLGSLEMKKKRLILSDELRAERKIRMKQKFDEKQLQLSFKREIRRELREKRRVELQEQQQASIIIQRHIRGTLTRLHLEAARQELRNNNARRIQMFYRSKMRIYAAKQELQRIKDDIRDDAARIIQRQVRRRLARSRAQAELNRRRQQRATRRDEIRRELVEARTFAATQIERIVRGFLARQRLRQRTTGTDATAAIATQPSTKRKPQPTQPQAPSKPKPAQTKPPAKKKPALGARRLSSAGVGSLNDV</sequence>
<feature type="region of interest" description="Disordered" evidence="1">
    <location>
        <begin position="277"/>
        <end position="341"/>
    </location>
</feature>
<evidence type="ECO:0000313" key="2">
    <source>
        <dbReference type="EMBL" id="KAF0736457.1"/>
    </source>
</evidence>
<organism evidence="2 3">
    <name type="scientific">Aphanomyces euteiches</name>
    <dbReference type="NCBI Taxonomy" id="100861"/>
    <lineage>
        <taxon>Eukaryota</taxon>
        <taxon>Sar</taxon>
        <taxon>Stramenopiles</taxon>
        <taxon>Oomycota</taxon>
        <taxon>Saprolegniomycetes</taxon>
        <taxon>Saprolegniales</taxon>
        <taxon>Verrucalvaceae</taxon>
        <taxon>Aphanomyces</taxon>
    </lineage>
</organism>
<name>A0A6G0X900_9STRA</name>
<dbReference type="VEuPathDB" id="FungiDB:AeMF1_004453"/>
<dbReference type="PROSITE" id="PS50096">
    <property type="entry name" value="IQ"/>
    <property type="match status" value="3"/>
</dbReference>
<evidence type="ECO:0000313" key="3">
    <source>
        <dbReference type="Proteomes" id="UP000481153"/>
    </source>
</evidence>
<proteinExistence type="predicted"/>
<accession>A0A6G0X900</accession>
<gene>
    <name evidence="2" type="ORF">Ae201684_007472</name>
</gene>
<comment type="caution">
    <text evidence="2">The sequence shown here is derived from an EMBL/GenBank/DDBJ whole genome shotgun (WGS) entry which is preliminary data.</text>
</comment>
<dbReference type="SMART" id="SM00015">
    <property type="entry name" value="IQ"/>
    <property type="match status" value="3"/>
</dbReference>
<dbReference type="EMBL" id="VJMJ01000089">
    <property type="protein sequence ID" value="KAF0736457.1"/>
    <property type="molecule type" value="Genomic_DNA"/>
</dbReference>
<feature type="compositionally biased region" description="Low complexity" evidence="1">
    <location>
        <begin position="280"/>
        <end position="291"/>
    </location>
</feature>
<dbReference type="Pfam" id="PF00612">
    <property type="entry name" value="IQ"/>
    <property type="match status" value="1"/>
</dbReference>
<protein>
    <submittedName>
        <fullName evidence="2">Uncharacterized protein</fullName>
    </submittedName>
</protein>
<dbReference type="InterPro" id="IPR000048">
    <property type="entry name" value="IQ_motif_EF-hand-BS"/>
</dbReference>
<dbReference type="AlphaFoldDB" id="A0A6G0X900"/>